<accession>A0A9W9D071</accession>
<evidence type="ECO:0000256" key="1">
    <source>
        <dbReference type="SAM" id="MobiDB-lite"/>
    </source>
</evidence>
<dbReference type="OrthoDB" id="2963168at2759"/>
<dbReference type="PANTHER" id="PTHR14187:SF5">
    <property type="entry name" value="HEAT SHOCK 70 KDA PROTEIN 12A"/>
    <property type="match status" value="1"/>
</dbReference>
<feature type="region of interest" description="Disordered" evidence="1">
    <location>
        <begin position="1"/>
        <end position="70"/>
    </location>
</feature>
<dbReference type="EMBL" id="JAPEVB010000001">
    <property type="protein sequence ID" value="KAJ4396182.1"/>
    <property type="molecule type" value="Genomic_DNA"/>
</dbReference>
<keyword evidence="3" id="KW-1185">Reference proteome</keyword>
<comment type="caution">
    <text evidence="2">The sequence shown here is derived from an EMBL/GenBank/DDBJ whole genome shotgun (WGS) entry which is preliminary data.</text>
</comment>
<dbReference type="InterPro" id="IPR043129">
    <property type="entry name" value="ATPase_NBD"/>
</dbReference>
<proteinExistence type="predicted"/>
<feature type="compositionally biased region" description="Basic residues" evidence="1">
    <location>
        <begin position="25"/>
        <end position="35"/>
    </location>
</feature>
<evidence type="ECO:0000313" key="2">
    <source>
        <dbReference type="EMBL" id="KAJ4396182.1"/>
    </source>
</evidence>
<dbReference type="Gene3D" id="3.30.420.40">
    <property type="match status" value="1"/>
</dbReference>
<sequence length="658" mass="74523">MSVFYSSDDDLEIVDNFVPPSERRPRPKTPSRKRPASGSSKGFNGSPASKRTPNSASIKREKPESSMQAAKNAPKIVFGLDFGTTYSGLAYACLDKLDQISVLMNLDDSNNDSPKVPSVIQFAGDRVNWGNDIEKSVANTIEWFKLLLVDEDDLPEEVRTSGHVLKSRARLNKLNMTCEEVIACYLGDLWKQGLERVKTEVGKATVERSRFHVVVTLPAIWPDYSRERMFRAVQAADILEKRDGVADTVLTFVSEPEAAALATLKRVDGRCDVKPDDCFVICDCGGGTVDLIAYEVISVEPMVICEIVKGSGGLAGAVFVDSRFRILIKKKLDEIDPRLWDRVSAKDMEDIMSDDWLKMRNKFSGDPVQGFTVRAPPSLYEVGLLDAREGWRILHITSMDLEEVFKPVMEKIETLVRGQIRSVKTKQGQNPKYIVLVGGFGRCRYLYKWLKTRTSGIEVLQSQGAEPWTAICRGAVIHGMTVEKIDSSLGVKVRSRVARASYGIVCQETWDSAIHLEDDKVFDEQQQLWKARNQMKWLVNEGDDLATDKKFRYDFYRLIDLDNIPDSQSTTIWMCKTSPPPSRMDESVVKYSEMKWTSNIYWNRLPQFHNREGKPFYELNFQAVMQRSSGFTDLAIMRNGKRQATKNVQVEFFDKADL</sequence>
<feature type="compositionally biased region" description="Polar residues" evidence="1">
    <location>
        <begin position="37"/>
        <end position="57"/>
    </location>
</feature>
<dbReference type="Proteomes" id="UP001140453">
    <property type="component" value="Unassembled WGS sequence"/>
</dbReference>
<gene>
    <name evidence="2" type="ORF">N0V93_000401</name>
</gene>
<dbReference type="CDD" id="cd10170">
    <property type="entry name" value="ASKHA_NBD_HSP70"/>
    <property type="match status" value="1"/>
</dbReference>
<name>A0A9W9D071_9PEZI</name>
<reference evidence="2" key="1">
    <citation type="submission" date="2022-10" db="EMBL/GenBank/DDBJ databases">
        <title>Tapping the CABI collections for fungal endophytes: first genome assemblies for Collariella, Neodidymelliopsis, Ascochyta clinopodiicola, Didymella pomorum, Didymosphaeria variabile, Neocosmospora piperis and Neocucurbitaria cava.</title>
        <authorList>
            <person name="Hill R."/>
        </authorList>
    </citation>
    <scope>NUCLEOTIDE SEQUENCE</scope>
    <source>
        <strain evidence="2">IMI 355082</strain>
    </source>
</reference>
<evidence type="ECO:0000313" key="3">
    <source>
        <dbReference type="Proteomes" id="UP001140453"/>
    </source>
</evidence>
<protein>
    <recommendedName>
        <fullName evidence="4">Actin-like ATPase domain-containing protein</fullName>
    </recommendedName>
</protein>
<dbReference type="PANTHER" id="PTHR14187">
    <property type="entry name" value="ALPHA KINASE/ELONGATION FACTOR 2 KINASE"/>
    <property type="match status" value="1"/>
</dbReference>
<organism evidence="2 3">
    <name type="scientific">Gnomoniopsis smithogilvyi</name>
    <dbReference type="NCBI Taxonomy" id="1191159"/>
    <lineage>
        <taxon>Eukaryota</taxon>
        <taxon>Fungi</taxon>
        <taxon>Dikarya</taxon>
        <taxon>Ascomycota</taxon>
        <taxon>Pezizomycotina</taxon>
        <taxon>Sordariomycetes</taxon>
        <taxon>Sordariomycetidae</taxon>
        <taxon>Diaporthales</taxon>
        <taxon>Gnomoniaceae</taxon>
        <taxon>Gnomoniopsis</taxon>
    </lineage>
</organism>
<dbReference type="SUPFAM" id="SSF53067">
    <property type="entry name" value="Actin-like ATPase domain"/>
    <property type="match status" value="2"/>
</dbReference>
<evidence type="ECO:0008006" key="4">
    <source>
        <dbReference type="Google" id="ProtNLM"/>
    </source>
</evidence>
<dbReference type="AlphaFoldDB" id="A0A9W9D071"/>